<feature type="compositionally biased region" description="Basic and acidic residues" evidence="1">
    <location>
        <begin position="109"/>
        <end position="145"/>
    </location>
</feature>
<feature type="region of interest" description="Disordered" evidence="1">
    <location>
        <begin position="345"/>
        <end position="375"/>
    </location>
</feature>
<feature type="compositionally biased region" description="Basic and acidic residues" evidence="1">
    <location>
        <begin position="227"/>
        <end position="241"/>
    </location>
</feature>
<feature type="compositionally biased region" description="Low complexity" evidence="1">
    <location>
        <begin position="345"/>
        <end position="355"/>
    </location>
</feature>
<feature type="region of interest" description="Disordered" evidence="1">
    <location>
        <begin position="207"/>
        <end position="271"/>
    </location>
</feature>
<feature type="compositionally biased region" description="Basic and acidic residues" evidence="1">
    <location>
        <begin position="19"/>
        <end position="29"/>
    </location>
</feature>
<feature type="compositionally biased region" description="Low complexity" evidence="1">
    <location>
        <begin position="72"/>
        <end position="86"/>
    </location>
</feature>
<sequence length="438" mass="47539">MFLLVAGTAIAVAFRRKRTTVDEQGERHPGSPPGTDEMAERDVLAARIARVAAKNVKPIPADEPHPLSGPHSATTSSDDGTATMSADDAKPTLSGAELDTDHPVVASRESSERLKGRREALPTRRIADPLEEKHKAGAFDRDFRTLDYSNLSDDEAARQRERQRRKREHSSWHPVAESERRPGPAPVQQAQFATFGGSMVSAEVVRGRSDERVPDMMPTLAPGTEPAKAEKPKTIHAERRAKFAFSHPDGPTPAKEQRRLPPDPLAEKHKAEKFDKDFRTLDYRSLGKKTVKPQDGPRIEPDGIIDKASLFADADPSPEPSEVEPGAGAFRTAGAQAPLATIAHDGAAAAQSADGPPVSAAAPQGLPAPRHGNPDDLTRIEGVGTAIEKLLFDRGLFHYDQIAGLAPHEVVWLEQELGFPGRIGEERWIEQACRLIEG</sequence>
<feature type="compositionally biased region" description="Basic and acidic residues" evidence="1">
    <location>
        <begin position="255"/>
        <end position="271"/>
    </location>
</feature>
<keyword evidence="3" id="KW-1185">Reference proteome</keyword>
<dbReference type="EMBL" id="CP114029">
    <property type="protein sequence ID" value="WAP70309.1"/>
    <property type="molecule type" value="Genomic_DNA"/>
</dbReference>
<organism evidence="2 3">
    <name type="scientific">Jiella pelagia</name>
    <dbReference type="NCBI Taxonomy" id="2986949"/>
    <lineage>
        <taxon>Bacteria</taxon>
        <taxon>Pseudomonadati</taxon>
        <taxon>Pseudomonadota</taxon>
        <taxon>Alphaproteobacteria</taxon>
        <taxon>Hyphomicrobiales</taxon>
        <taxon>Aurantimonadaceae</taxon>
        <taxon>Jiella</taxon>
    </lineage>
</organism>
<proteinExistence type="predicted"/>
<feature type="region of interest" description="Disordered" evidence="1">
    <location>
        <begin position="16"/>
        <end position="40"/>
    </location>
</feature>
<evidence type="ECO:0008006" key="4">
    <source>
        <dbReference type="Google" id="ProtNLM"/>
    </source>
</evidence>
<accession>A0ABY7C5J8</accession>
<feature type="region of interest" description="Disordered" evidence="1">
    <location>
        <begin position="55"/>
        <end position="187"/>
    </location>
</feature>
<reference evidence="2" key="1">
    <citation type="submission" date="2022-12" db="EMBL/GenBank/DDBJ databases">
        <title>Jiella pelagia sp. nov., isolated from phosphonate enriched culture of Northwest Pacific surface seawater.</title>
        <authorList>
            <person name="Shin D.Y."/>
            <person name="Hwang C.Y."/>
        </authorList>
    </citation>
    <scope>NUCLEOTIDE SEQUENCE</scope>
    <source>
        <strain evidence="2">HL-NP1</strain>
    </source>
</reference>
<evidence type="ECO:0000256" key="1">
    <source>
        <dbReference type="SAM" id="MobiDB-lite"/>
    </source>
</evidence>
<dbReference type="Proteomes" id="UP001164020">
    <property type="component" value="Chromosome"/>
</dbReference>
<evidence type="ECO:0000313" key="2">
    <source>
        <dbReference type="EMBL" id="WAP70309.1"/>
    </source>
</evidence>
<gene>
    <name evidence="2" type="ORF">OH818_09600</name>
</gene>
<protein>
    <recommendedName>
        <fullName evidence="4">NADH-quinone oxidoreductase subunit E</fullName>
    </recommendedName>
</protein>
<name>A0ABY7C5J8_9HYPH</name>
<dbReference type="RefSeq" id="WP_268882779.1">
    <property type="nucleotide sequence ID" value="NZ_CP114029.1"/>
</dbReference>
<evidence type="ECO:0000313" key="3">
    <source>
        <dbReference type="Proteomes" id="UP001164020"/>
    </source>
</evidence>